<evidence type="ECO:0000256" key="5">
    <source>
        <dbReference type="ARBA" id="ARBA00023306"/>
    </source>
</evidence>
<accession>A0A9D1GU90</accession>
<dbReference type="AlphaFoldDB" id="A0A9D1GU90"/>
<evidence type="ECO:0000256" key="6">
    <source>
        <dbReference type="SAM" id="Coils"/>
    </source>
</evidence>
<evidence type="ECO:0000256" key="2">
    <source>
        <dbReference type="ARBA" id="ARBA00022490"/>
    </source>
</evidence>
<evidence type="ECO:0000256" key="4">
    <source>
        <dbReference type="ARBA" id="ARBA00023054"/>
    </source>
</evidence>
<feature type="region of interest" description="Disordered" evidence="7">
    <location>
        <begin position="192"/>
        <end position="249"/>
    </location>
</feature>
<sequence length="262" mass="29240">MNPKDIVSKRFEKGTFGYKPEEVDEYLKEIAVTLANAIKEKEENEAKIVKLVERINEYRNDEDAIRDALLVAQKEGNRIIAAAKEEAAKIVGDAQVRRDTLLAEITNDCDALKRAEVEKIAVAIKEENDKLNAVVAASKTQTELQTDKLNKLKVEITDFKKKILMVLEEQIKITSSLPELSDEEIKKIVSGQVRTVQPEPKPADPKPAEPRPASTQTPATAAKKPGTDKSRQIPSFGFPEGGYKKQDFSTTELKFGHNLNKK</sequence>
<dbReference type="GO" id="GO:0005737">
    <property type="term" value="C:cytoplasm"/>
    <property type="evidence" value="ECO:0007669"/>
    <property type="project" value="UniProtKB-SubCell"/>
</dbReference>
<gene>
    <name evidence="8" type="ORF">IAC39_06165</name>
</gene>
<evidence type="ECO:0000313" key="9">
    <source>
        <dbReference type="Proteomes" id="UP000824136"/>
    </source>
</evidence>
<dbReference type="PANTHER" id="PTHR35794">
    <property type="entry name" value="CELL DIVISION PROTEIN DIVIVA"/>
    <property type="match status" value="1"/>
</dbReference>
<protein>
    <submittedName>
        <fullName evidence="8">DivIVA domain-containing protein</fullName>
    </submittedName>
</protein>
<evidence type="ECO:0000313" key="8">
    <source>
        <dbReference type="EMBL" id="HIT59276.1"/>
    </source>
</evidence>
<keyword evidence="4 6" id="KW-0175">Coiled coil</keyword>
<evidence type="ECO:0000256" key="3">
    <source>
        <dbReference type="ARBA" id="ARBA00022618"/>
    </source>
</evidence>
<dbReference type="InterPro" id="IPR019933">
    <property type="entry name" value="DivIVA_domain"/>
</dbReference>
<keyword evidence="5" id="KW-0131">Cell cycle</keyword>
<dbReference type="InterPro" id="IPR007793">
    <property type="entry name" value="DivIVA_fam"/>
</dbReference>
<dbReference type="Proteomes" id="UP000824136">
    <property type="component" value="Unassembled WGS sequence"/>
</dbReference>
<keyword evidence="3" id="KW-0132">Cell division</keyword>
<proteinExistence type="predicted"/>
<dbReference type="NCBIfam" id="TIGR03544">
    <property type="entry name" value="DivI1A_domain"/>
    <property type="match status" value="1"/>
</dbReference>
<keyword evidence="2" id="KW-0963">Cytoplasm</keyword>
<dbReference type="GO" id="GO:0051301">
    <property type="term" value="P:cell division"/>
    <property type="evidence" value="ECO:0007669"/>
    <property type="project" value="UniProtKB-KW"/>
</dbReference>
<reference evidence="8" key="1">
    <citation type="submission" date="2020-10" db="EMBL/GenBank/DDBJ databases">
        <authorList>
            <person name="Gilroy R."/>
        </authorList>
    </citation>
    <scope>NUCLEOTIDE SEQUENCE</scope>
    <source>
        <strain evidence="8">CHK33-4379</strain>
    </source>
</reference>
<organism evidence="8 9">
    <name type="scientific">Candidatus Faeciplasma pullistercoris</name>
    <dbReference type="NCBI Taxonomy" id="2840800"/>
    <lineage>
        <taxon>Bacteria</taxon>
        <taxon>Bacillati</taxon>
        <taxon>Bacillota</taxon>
        <taxon>Clostridia</taxon>
        <taxon>Eubacteriales</taxon>
        <taxon>Oscillospiraceae</taxon>
        <taxon>Oscillospiraceae incertae sedis</taxon>
        <taxon>Candidatus Faeciplasma</taxon>
    </lineage>
</organism>
<dbReference type="EMBL" id="DVLL01000021">
    <property type="protein sequence ID" value="HIT59276.1"/>
    <property type="molecule type" value="Genomic_DNA"/>
</dbReference>
<evidence type="ECO:0000256" key="7">
    <source>
        <dbReference type="SAM" id="MobiDB-lite"/>
    </source>
</evidence>
<name>A0A9D1GU90_9FIRM</name>
<reference evidence="8" key="2">
    <citation type="journal article" date="2021" name="PeerJ">
        <title>Extensive microbial diversity within the chicken gut microbiome revealed by metagenomics and culture.</title>
        <authorList>
            <person name="Gilroy R."/>
            <person name="Ravi A."/>
            <person name="Getino M."/>
            <person name="Pursley I."/>
            <person name="Horton D.L."/>
            <person name="Alikhan N.F."/>
            <person name="Baker D."/>
            <person name="Gharbi K."/>
            <person name="Hall N."/>
            <person name="Watson M."/>
            <person name="Adriaenssens E.M."/>
            <person name="Foster-Nyarko E."/>
            <person name="Jarju S."/>
            <person name="Secka A."/>
            <person name="Antonio M."/>
            <person name="Oren A."/>
            <person name="Chaudhuri R.R."/>
            <person name="La Ragione R."/>
            <person name="Hildebrand F."/>
            <person name="Pallen M.J."/>
        </authorList>
    </citation>
    <scope>NUCLEOTIDE SEQUENCE</scope>
    <source>
        <strain evidence="8">CHK33-4379</strain>
    </source>
</reference>
<dbReference type="Pfam" id="PF05103">
    <property type="entry name" value="DivIVA"/>
    <property type="match status" value="1"/>
</dbReference>
<comment type="subcellular location">
    <subcellularLocation>
        <location evidence="1">Cytoplasm</location>
    </subcellularLocation>
</comment>
<evidence type="ECO:0000256" key="1">
    <source>
        <dbReference type="ARBA" id="ARBA00004496"/>
    </source>
</evidence>
<feature type="coiled-coil region" evidence="6">
    <location>
        <begin position="27"/>
        <end position="61"/>
    </location>
</feature>
<comment type="caution">
    <text evidence="8">The sequence shown here is derived from an EMBL/GenBank/DDBJ whole genome shotgun (WGS) entry which is preliminary data.</text>
</comment>
<dbReference type="Gene3D" id="6.10.250.660">
    <property type="match status" value="1"/>
</dbReference>
<dbReference type="PANTHER" id="PTHR35794:SF1">
    <property type="entry name" value="CELL CYCLE PROTEIN GPSB"/>
    <property type="match status" value="1"/>
</dbReference>